<feature type="region of interest" description="Disordered" evidence="1">
    <location>
        <begin position="49"/>
        <end position="98"/>
    </location>
</feature>
<dbReference type="Gene3D" id="3.40.30.10">
    <property type="entry name" value="Glutaredoxin"/>
    <property type="match status" value="1"/>
</dbReference>
<dbReference type="CDD" id="cd14348">
    <property type="entry name" value="UBA_p47"/>
    <property type="match status" value="1"/>
</dbReference>
<proteinExistence type="predicted"/>
<name>A0A5N6KRJ7_9ROSI</name>
<dbReference type="CDD" id="cd02958">
    <property type="entry name" value="UAS"/>
    <property type="match status" value="1"/>
</dbReference>
<dbReference type="InterPro" id="IPR050730">
    <property type="entry name" value="UBX_domain-protein"/>
</dbReference>
<dbReference type="Gene3D" id="1.10.8.10">
    <property type="entry name" value="DNA helicase RuvA subunit, C-terminal domain"/>
    <property type="match status" value="1"/>
</dbReference>
<feature type="region of interest" description="Disordered" evidence="1">
    <location>
        <begin position="109"/>
        <end position="128"/>
    </location>
</feature>
<dbReference type="InterPro" id="IPR009060">
    <property type="entry name" value="UBA-like_sf"/>
</dbReference>
<feature type="compositionally biased region" description="Polar residues" evidence="1">
    <location>
        <begin position="53"/>
        <end position="69"/>
    </location>
</feature>
<reference evidence="3 4" key="1">
    <citation type="submission" date="2019-06" db="EMBL/GenBank/DDBJ databases">
        <title>A chromosomal-level reference genome of Carpinus fangiana (Coryloideae, Betulaceae).</title>
        <authorList>
            <person name="Yang X."/>
            <person name="Wang Z."/>
            <person name="Zhang L."/>
            <person name="Hao G."/>
            <person name="Liu J."/>
            <person name="Yang Y."/>
        </authorList>
    </citation>
    <scope>NUCLEOTIDE SEQUENCE [LARGE SCALE GENOMIC DNA]</scope>
    <source>
        <strain evidence="3">Cfa_2016G</strain>
        <tissue evidence="3">Leaf</tissue>
    </source>
</reference>
<gene>
    <name evidence="3" type="ORF">FH972_021451</name>
</gene>
<evidence type="ECO:0000256" key="1">
    <source>
        <dbReference type="SAM" id="MobiDB-lite"/>
    </source>
</evidence>
<dbReference type="Gene3D" id="3.10.20.90">
    <property type="entry name" value="Phosphatidylinositol 3-kinase Catalytic Subunit, Chain A, domain 1"/>
    <property type="match status" value="1"/>
</dbReference>
<evidence type="ECO:0000259" key="2">
    <source>
        <dbReference type="SMART" id="SM00594"/>
    </source>
</evidence>
<feature type="region of interest" description="Disordered" evidence="1">
    <location>
        <begin position="390"/>
        <end position="416"/>
    </location>
</feature>
<keyword evidence="4" id="KW-1185">Reference proteome</keyword>
<dbReference type="SUPFAM" id="SSF54236">
    <property type="entry name" value="Ubiquitin-like"/>
    <property type="match status" value="1"/>
</dbReference>
<dbReference type="AlphaFoldDB" id="A0A5N6KRJ7"/>
<dbReference type="Pfam" id="PF14555">
    <property type="entry name" value="UBA_4"/>
    <property type="match status" value="1"/>
</dbReference>
<dbReference type="PANTHER" id="PTHR23322">
    <property type="entry name" value="FAS-ASSOCIATED PROTEIN"/>
    <property type="match status" value="1"/>
</dbReference>
<dbReference type="Proteomes" id="UP000327013">
    <property type="component" value="Unassembled WGS sequence"/>
</dbReference>
<comment type="caution">
    <text evidence="3">The sequence shown here is derived from an EMBL/GenBank/DDBJ whole genome shotgun (WGS) entry which is preliminary data.</text>
</comment>
<dbReference type="SMART" id="SM00594">
    <property type="entry name" value="UAS"/>
    <property type="match status" value="1"/>
</dbReference>
<dbReference type="GO" id="GO:0043161">
    <property type="term" value="P:proteasome-mediated ubiquitin-dependent protein catabolic process"/>
    <property type="evidence" value="ECO:0007669"/>
    <property type="project" value="TreeGrafter"/>
</dbReference>
<feature type="compositionally biased region" description="Basic and acidic residues" evidence="1">
    <location>
        <begin position="406"/>
        <end position="415"/>
    </location>
</feature>
<sequence>MEDIDDDTLAQFTSITGAAPDRAAQYLRVSDGQVEQAIQLYFEQDGADMGASLPSSTPVLPQTGGTTNHDPISIDDDEDDDINVNRGQGGGAQAEDDEAMARRLQEEMYGASNPRGGEDLDEEGVRAPQARRAETLLGPGSSDFMDNEDALNDAVASQLNRRQRRAMGVGRPGIFNQAPIPPPATNSIWSADDSESADVRRQRLARATGGASEASSKSSMLAEMFRPPFELISPLRSWEGLRAEGKDQEKWILVNVQDPNVFDCQVLNRDIWKNQQIAETVRENFIFKQYNSSDPQGETYVRLYFPLYQNPDSYPHIAIVDPRTGEQVKVWSGPPAPKPMDFLMQLHEFLDRYSLKAFAKNPVATRKAEKRKELNVDKMTEEEMMEFAMQQSMGAKQDAQDSDPDSLTKGKEKVSDANAIASDGPDAATAETQTNSPFAQISSSRPHIEPDATTPSTTRIQFRYGGGRVIRRFGLAEPVRTLFEWLKATPLEGQDGKEFDLMFLGKNLIEHLDETVETAGLKNGSINVEFIES</sequence>
<accession>A0A5N6KRJ7</accession>
<protein>
    <recommendedName>
        <fullName evidence="2">UAS domain-containing protein</fullName>
    </recommendedName>
</protein>
<feature type="region of interest" description="Disordered" evidence="1">
    <location>
        <begin position="171"/>
        <end position="219"/>
    </location>
</feature>
<dbReference type="GO" id="GO:0005634">
    <property type="term" value="C:nucleus"/>
    <property type="evidence" value="ECO:0007669"/>
    <property type="project" value="TreeGrafter"/>
</dbReference>
<feature type="domain" description="UAS" evidence="2">
    <location>
        <begin position="220"/>
        <end position="347"/>
    </location>
</feature>
<dbReference type="SUPFAM" id="SSF46934">
    <property type="entry name" value="UBA-like"/>
    <property type="match status" value="1"/>
</dbReference>
<evidence type="ECO:0000313" key="3">
    <source>
        <dbReference type="EMBL" id="KAB8337147.1"/>
    </source>
</evidence>
<dbReference type="InterPro" id="IPR029071">
    <property type="entry name" value="Ubiquitin-like_domsf"/>
</dbReference>
<dbReference type="SUPFAM" id="SSF52833">
    <property type="entry name" value="Thioredoxin-like"/>
    <property type="match status" value="1"/>
</dbReference>
<organism evidence="3 4">
    <name type="scientific">Carpinus fangiana</name>
    <dbReference type="NCBI Taxonomy" id="176857"/>
    <lineage>
        <taxon>Eukaryota</taxon>
        <taxon>Viridiplantae</taxon>
        <taxon>Streptophyta</taxon>
        <taxon>Embryophyta</taxon>
        <taxon>Tracheophyta</taxon>
        <taxon>Spermatophyta</taxon>
        <taxon>Magnoliopsida</taxon>
        <taxon>eudicotyledons</taxon>
        <taxon>Gunneridae</taxon>
        <taxon>Pentapetalae</taxon>
        <taxon>rosids</taxon>
        <taxon>fabids</taxon>
        <taxon>Fagales</taxon>
        <taxon>Betulaceae</taxon>
        <taxon>Carpinus</taxon>
    </lineage>
</organism>
<dbReference type="Pfam" id="PF13899">
    <property type="entry name" value="Thioredoxin_7"/>
    <property type="match status" value="1"/>
</dbReference>
<evidence type="ECO:0000313" key="4">
    <source>
        <dbReference type="Proteomes" id="UP000327013"/>
    </source>
</evidence>
<dbReference type="InterPro" id="IPR036249">
    <property type="entry name" value="Thioredoxin-like_sf"/>
</dbReference>
<dbReference type="PANTHER" id="PTHR23322:SF6">
    <property type="entry name" value="UBX DOMAIN-CONTAINING PROTEIN 7"/>
    <property type="match status" value="1"/>
</dbReference>
<dbReference type="OrthoDB" id="270602at2759"/>
<feature type="compositionally biased region" description="Acidic residues" evidence="1">
    <location>
        <begin position="73"/>
        <end position="82"/>
    </location>
</feature>
<dbReference type="EMBL" id="VIBQ01000009">
    <property type="protein sequence ID" value="KAB8337147.1"/>
    <property type="molecule type" value="Genomic_DNA"/>
</dbReference>
<dbReference type="GO" id="GO:0043130">
    <property type="term" value="F:ubiquitin binding"/>
    <property type="evidence" value="ECO:0007669"/>
    <property type="project" value="TreeGrafter"/>
</dbReference>
<dbReference type="InterPro" id="IPR006577">
    <property type="entry name" value="UAS"/>
</dbReference>